<dbReference type="GeneID" id="36559411"/>
<dbReference type="RefSeq" id="XP_024710927.1">
    <property type="nucleotide sequence ID" value="XM_024851712.1"/>
</dbReference>
<accession>A0A2I2GRX4</accession>
<evidence type="ECO:0000256" key="1">
    <source>
        <dbReference type="SAM" id="Phobius"/>
    </source>
</evidence>
<dbReference type="EMBL" id="MSFO01000001">
    <property type="protein sequence ID" value="PLB55625.1"/>
    <property type="molecule type" value="Genomic_DNA"/>
</dbReference>
<keyword evidence="1" id="KW-1133">Transmembrane helix</keyword>
<dbReference type="VEuPathDB" id="FungiDB:P170DRAFT_45736"/>
<feature type="transmembrane region" description="Helical" evidence="1">
    <location>
        <begin position="55"/>
        <end position="74"/>
    </location>
</feature>
<evidence type="ECO:0000313" key="3">
    <source>
        <dbReference type="Proteomes" id="UP000234275"/>
    </source>
</evidence>
<dbReference type="AlphaFoldDB" id="A0A2I2GRX4"/>
<organism evidence="2 3">
    <name type="scientific">Aspergillus steynii IBT 23096</name>
    <dbReference type="NCBI Taxonomy" id="1392250"/>
    <lineage>
        <taxon>Eukaryota</taxon>
        <taxon>Fungi</taxon>
        <taxon>Dikarya</taxon>
        <taxon>Ascomycota</taxon>
        <taxon>Pezizomycotina</taxon>
        <taxon>Eurotiomycetes</taxon>
        <taxon>Eurotiomycetidae</taxon>
        <taxon>Eurotiales</taxon>
        <taxon>Aspergillaceae</taxon>
        <taxon>Aspergillus</taxon>
        <taxon>Aspergillus subgen. Circumdati</taxon>
    </lineage>
</organism>
<keyword evidence="1" id="KW-0812">Transmembrane</keyword>
<comment type="caution">
    <text evidence="2">The sequence shown here is derived from an EMBL/GenBank/DDBJ whole genome shotgun (WGS) entry which is preliminary data.</text>
</comment>
<evidence type="ECO:0000313" key="2">
    <source>
        <dbReference type="EMBL" id="PLB55625.1"/>
    </source>
</evidence>
<reference evidence="2 3" key="1">
    <citation type="submission" date="2016-12" db="EMBL/GenBank/DDBJ databases">
        <title>The genomes of Aspergillus section Nigri reveals drivers in fungal speciation.</title>
        <authorList>
            <consortium name="DOE Joint Genome Institute"/>
            <person name="Vesth T.C."/>
            <person name="Nybo J."/>
            <person name="Theobald S."/>
            <person name="Brandl J."/>
            <person name="Frisvad J.C."/>
            <person name="Nielsen K.F."/>
            <person name="Lyhne E.K."/>
            <person name="Kogle M.E."/>
            <person name="Kuo A."/>
            <person name="Riley R."/>
            <person name="Clum A."/>
            <person name="Nolan M."/>
            <person name="Lipzen A."/>
            <person name="Salamov A."/>
            <person name="Henrissat B."/>
            <person name="Wiebenga A."/>
            <person name="De Vries R.P."/>
            <person name="Grigoriev I.V."/>
            <person name="Mortensen U.H."/>
            <person name="Andersen M.R."/>
            <person name="Baker S.E."/>
        </authorList>
    </citation>
    <scope>NUCLEOTIDE SEQUENCE [LARGE SCALE GENOMIC DNA]</scope>
    <source>
        <strain evidence="2 3">IBT 23096</strain>
    </source>
</reference>
<name>A0A2I2GRX4_9EURO</name>
<keyword evidence="3" id="KW-1185">Reference proteome</keyword>
<gene>
    <name evidence="2" type="ORF">P170DRAFT_45736</name>
</gene>
<sequence>MHMRATRRRNQVWRIEMARRLCFWLFQNLFHWASCVFWSQLTAPLFFVLDSCEMFFVFLFPSSFTCAFLVCTYSKPTTTI</sequence>
<feature type="transmembrane region" description="Helical" evidence="1">
    <location>
        <begin position="21"/>
        <end position="49"/>
    </location>
</feature>
<dbReference type="Proteomes" id="UP000234275">
    <property type="component" value="Unassembled WGS sequence"/>
</dbReference>
<keyword evidence="1" id="KW-0472">Membrane</keyword>
<proteinExistence type="predicted"/>
<protein>
    <submittedName>
        <fullName evidence="2">Uncharacterized protein</fullName>
    </submittedName>
</protein>